<keyword evidence="3" id="KW-1185">Reference proteome</keyword>
<proteinExistence type="predicted"/>
<dbReference type="InterPro" id="IPR019635">
    <property type="entry name" value="DUF2500"/>
</dbReference>
<dbReference type="Proteomes" id="UP000466848">
    <property type="component" value="Chromosome"/>
</dbReference>
<name>A0A858BYU6_9FIRM</name>
<accession>A0A858BYU6</accession>
<dbReference type="EMBL" id="CP048649">
    <property type="protein sequence ID" value="QIB70070.1"/>
    <property type="molecule type" value="Genomic_DNA"/>
</dbReference>
<evidence type="ECO:0000313" key="3">
    <source>
        <dbReference type="Proteomes" id="UP000466848"/>
    </source>
</evidence>
<sequence length="131" mass="14431">MISDVFFFGGGFEIVFFLIFILVLCIIVVNIVRGIGQWNKNNHSPRLTVAATVVAKRIDVSHGHHNNGGDITGAQGSYTTSSTSYYVTFQVESGDRIEFLIGGSEYGFLVEGDHGQLSFQGSRYLSFERSL</sequence>
<keyword evidence="1" id="KW-0812">Transmembrane</keyword>
<feature type="transmembrane region" description="Helical" evidence="1">
    <location>
        <begin position="6"/>
        <end position="32"/>
    </location>
</feature>
<dbReference type="KEGG" id="abut:Ami103574_12540"/>
<protein>
    <submittedName>
        <fullName evidence="2">DUF2500 domain-containing protein</fullName>
    </submittedName>
</protein>
<reference evidence="2 3" key="1">
    <citation type="submission" date="2020-02" db="EMBL/GenBank/DDBJ databases">
        <authorList>
            <person name="Kim Y.B."/>
            <person name="Roh S.W."/>
        </authorList>
    </citation>
    <scope>NUCLEOTIDE SEQUENCE [LARGE SCALE GENOMIC DNA]</scope>
    <source>
        <strain evidence="2 3">DSM 103574</strain>
    </source>
</reference>
<dbReference type="Gene3D" id="2.40.50.660">
    <property type="match status" value="1"/>
</dbReference>
<keyword evidence="1" id="KW-1133">Transmembrane helix</keyword>
<gene>
    <name evidence="2" type="ORF">Ami103574_12540</name>
</gene>
<evidence type="ECO:0000256" key="1">
    <source>
        <dbReference type="SAM" id="Phobius"/>
    </source>
</evidence>
<dbReference type="RefSeq" id="WP_163067310.1">
    <property type="nucleotide sequence ID" value="NZ_CP048649.1"/>
</dbReference>
<evidence type="ECO:0000313" key="2">
    <source>
        <dbReference type="EMBL" id="QIB70070.1"/>
    </source>
</evidence>
<keyword evidence="1" id="KW-0472">Membrane</keyword>
<dbReference type="AlphaFoldDB" id="A0A858BYU6"/>
<organism evidence="2 3">
    <name type="scientific">Aminipila butyrica</name>
    <dbReference type="NCBI Taxonomy" id="433296"/>
    <lineage>
        <taxon>Bacteria</taxon>
        <taxon>Bacillati</taxon>
        <taxon>Bacillota</taxon>
        <taxon>Clostridia</taxon>
        <taxon>Peptostreptococcales</taxon>
        <taxon>Anaerovoracaceae</taxon>
        <taxon>Aminipila</taxon>
    </lineage>
</organism>
<dbReference type="Pfam" id="PF10694">
    <property type="entry name" value="DUF2500"/>
    <property type="match status" value="1"/>
</dbReference>